<dbReference type="PANTHER" id="PTHR46796">
    <property type="entry name" value="HTH-TYPE TRANSCRIPTIONAL ACTIVATOR RHAS-RELATED"/>
    <property type="match status" value="1"/>
</dbReference>
<dbReference type="PROSITE" id="PS01124">
    <property type="entry name" value="HTH_ARAC_FAMILY_2"/>
    <property type="match status" value="1"/>
</dbReference>
<name>A0A1Q2CYQ4_9ACTN</name>
<keyword evidence="1" id="KW-0805">Transcription regulation</keyword>
<proteinExistence type="predicted"/>
<evidence type="ECO:0000259" key="4">
    <source>
        <dbReference type="PROSITE" id="PS01124"/>
    </source>
</evidence>
<accession>A0A1Q2CYQ4</accession>
<dbReference type="GO" id="GO:0043565">
    <property type="term" value="F:sequence-specific DNA binding"/>
    <property type="evidence" value="ECO:0007669"/>
    <property type="project" value="InterPro"/>
</dbReference>
<dbReference type="InterPro" id="IPR009057">
    <property type="entry name" value="Homeodomain-like_sf"/>
</dbReference>
<dbReference type="AlphaFoldDB" id="A0A1Q2CYQ4"/>
<dbReference type="STRING" id="399497.BW733_10925"/>
<dbReference type="OrthoDB" id="2559672at2"/>
<dbReference type="RefSeq" id="WP_077350406.1">
    <property type="nucleotide sequence ID" value="NZ_CP019607.1"/>
</dbReference>
<dbReference type="InterPro" id="IPR018060">
    <property type="entry name" value="HTH_AraC"/>
</dbReference>
<dbReference type="Pfam" id="PF20240">
    <property type="entry name" value="DUF6597"/>
    <property type="match status" value="1"/>
</dbReference>
<dbReference type="Proteomes" id="UP000188235">
    <property type="component" value="Chromosome"/>
</dbReference>
<dbReference type="Gene3D" id="1.10.10.60">
    <property type="entry name" value="Homeodomain-like"/>
    <property type="match status" value="1"/>
</dbReference>
<dbReference type="EMBL" id="CP019607">
    <property type="protein sequence ID" value="AQP51266.1"/>
    <property type="molecule type" value="Genomic_DNA"/>
</dbReference>
<evidence type="ECO:0000256" key="1">
    <source>
        <dbReference type="ARBA" id="ARBA00023015"/>
    </source>
</evidence>
<keyword evidence="6" id="KW-1185">Reference proteome</keyword>
<dbReference type="SMART" id="SM00342">
    <property type="entry name" value="HTH_ARAC"/>
    <property type="match status" value="1"/>
</dbReference>
<dbReference type="KEGG" id="tfa:BW733_10925"/>
<keyword evidence="2" id="KW-0238">DNA-binding</keyword>
<keyword evidence="3" id="KW-0804">Transcription</keyword>
<dbReference type="InterPro" id="IPR050204">
    <property type="entry name" value="AraC_XylS_family_regulators"/>
</dbReference>
<gene>
    <name evidence="5" type="ORF">BW733_10925</name>
</gene>
<dbReference type="GO" id="GO:0003700">
    <property type="term" value="F:DNA-binding transcription factor activity"/>
    <property type="evidence" value="ECO:0007669"/>
    <property type="project" value="InterPro"/>
</dbReference>
<dbReference type="InterPro" id="IPR046532">
    <property type="entry name" value="DUF6597"/>
</dbReference>
<evidence type="ECO:0000313" key="5">
    <source>
        <dbReference type="EMBL" id="AQP51266.1"/>
    </source>
</evidence>
<reference evidence="5 6" key="1">
    <citation type="journal article" date="2008" name="Int. J. Syst. Evol. Microbiol.">
        <title>Tessaracoccus flavescens sp. nov., isolated from marine sediment.</title>
        <authorList>
            <person name="Lee D.W."/>
            <person name="Lee S.D."/>
        </authorList>
    </citation>
    <scope>NUCLEOTIDE SEQUENCE [LARGE SCALE GENOMIC DNA]</scope>
    <source>
        <strain evidence="5 6">SST-39T</strain>
    </source>
</reference>
<organism evidence="5 6">
    <name type="scientific">Tessaracoccus flavescens</name>
    <dbReference type="NCBI Taxonomy" id="399497"/>
    <lineage>
        <taxon>Bacteria</taxon>
        <taxon>Bacillati</taxon>
        <taxon>Actinomycetota</taxon>
        <taxon>Actinomycetes</taxon>
        <taxon>Propionibacteriales</taxon>
        <taxon>Propionibacteriaceae</taxon>
        <taxon>Tessaracoccus</taxon>
    </lineage>
</organism>
<sequence length="286" mass="30245">MAVRDTRGIIDPSAMLRTVHFDRFPAPPALAGLVDWFWCARWRLGEGQSHSQHVLSHPCVNVSLGNPPPPGENPPPSPYATRAVVNGVPTGRSTRVLTGAGWNLAAKTTIGGFGAWVDDVAGLTDLAVPAADVIAGIDDDLAVRVAALTDRDAVARLAEALVRAVERRPARRVADARAVASSARAAERDRSVRTAGDLAALAGVTVRTLQRMYSSFVGISPTAVIRRFRLIDAAELVKAGQPVAWADVAAELGYSDQAHLTRDFTAALGVPPAAYARAQVDGQRRG</sequence>
<feature type="domain" description="HTH araC/xylS-type" evidence="4">
    <location>
        <begin position="176"/>
        <end position="278"/>
    </location>
</feature>
<protein>
    <recommendedName>
        <fullName evidence="4">HTH araC/xylS-type domain-containing protein</fullName>
    </recommendedName>
</protein>
<dbReference type="Pfam" id="PF12833">
    <property type="entry name" value="HTH_18"/>
    <property type="match status" value="1"/>
</dbReference>
<evidence type="ECO:0000313" key="6">
    <source>
        <dbReference type="Proteomes" id="UP000188235"/>
    </source>
</evidence>
<dbReference type="SUPFAM" id="SSF46689">
    <property type="entry name" value="Homeodomain-like"/>
    <property type="match status" value="1"/>
</dbReference>
<evidence type="ECO:0000256" key="3">
    <source>
        <dbReference type="ARBA" id="ARBA00023163"/>
    </source>
</evidence>
<evidence type="ECO:0000256" key="2">
    <source>
        <dbReference type="ARBA" id="ARBA00023125"/>
    </source>
</evidence>